<evidence type="ECO:0000313" key="6">
    <source>
        <dbReference type="Proteomes" id="UP000722791"/>
    </source>
</evidence>
<feature type="region of interest" description="Disordered" evidence="3">
    <location>
        <begin position="168"/>
        <end position="195"/>
    </location>
</feature>
<evidence type="ECO:0000313" key="5">
    <source>
        <dbReference type="EMBL" id="GIL93784.1"/>
    </source>
</evidence>
<dbReference type="GO" id="GO:0009536">
    <property type="term" value="C:plastid"/>
    <property type="evidence" value="ECO:0007669"/>
    <property type="project" value="UniProtKB-SubCell"/>
</dbReference>
<sequence>AASAVADAAIEAASRAVEASSGGAPTGPAPKDLMAAVSNATAEAARSAVEDIADSTAAALTAAVEAATETTTETEVADLTQATAAIGQESGPADLAPITMVAPKTVSAVDEVAAEDAPDGARALDSPEEQRPAAKQDIEKQEGDEIAPVRADEVGEADNKAVAGPAEMDGAAADARTAAPAEAAEASSPSLTPLTAVAPDASSELLFQIDQVLAEEGMSTDEPPTEAATKIVPDPWAEPVSDMQVVVDDSDVSAPAPELDGADSTAASAAIAAASIAQASTAIPVGADSSGAAEVVVDLPFFEASAAADVTPPPPMQPVPEPEVAAASVAAVDLQLLPTPLSDVLEVLSGPLGVDSGVTDKLLDRIRVINKLLEEEQQRAELAAAIAAPPQPVVQAMATAAAPLQSANDAAAIPVQEMEASVVSSSVEEKRTEDEDAFKANSAGPDEPTPLMSSINSNTEPPLASQFVQQSPGTTMPPLPPPEEVEEEEEESTAIGPVEAVRSSPGVDAAPTVAEAPAATVSEPLTLDGLREKLLDMVYGTARGVSTTAEQRTAIDEVVTALEARNPNTAPTDAVLALGGRWKLVYTSNVATLMLLGALDGMPLVDVGDVVQIIDPEGLTATNKIDLAVPLLVSLRAEAGLEVRSPRQFKVRLTRVGLDTYVATPQLLAALEVPPSITVLGATLDLTPLKKLLEPINSGLEAAQDIVNRAVAPEVDVDSVPVPPGLTRGSVVSATSLWMLTTYLDDTLRISRDDEGRVFVMLKDVGICP</sequence>
<evidence type="ECO:0000256" key="2">
    <source>
        <dbReference type="ARBA" id="ARBA00022640"/>
    </source>
</evidence>
<feature type="compositionally biased region" description="Basic and acidic residues" evidence="3">
    <location>
        <begin position="128"/>
        <end position="143"/>
    </location>
</feature>
<accession>A0A8J4FXZ6</accession>
<comment type="caution">
    <text evidence="5">The sequence shown here is derived from an EMBL/GenBank/DDBJ whole genome shotgun (WGS) entry which is preliminary data.</text>
</comment>
<feature type="compositionally biased region" description="Low complexity" evidence="3">
    <location>
        <begin position="168"/>
        <end position="186"/>
    </location>
</feature>
<feature type="region of interest" description="Disordered" evidence="3">
    <location>
        <begin position="113"/>
        <end position="156"/>
    </location>
</feature>
<evidence type="ECO:0000256" key="3">
    <source>
        <dbReference type="SAM" id="MobiDB-lite"/>
    </source>
</evidence>
<name>A0A8J4FXZ6_9CHLO</name>
<gene>
    <name evidence="5" type="ORF">Vretimale_70</name>
</gene>
<dbReference type="EMBL" id="BNCQ01000001">
    <property type="protein sequence ID" value="GIL93784.1"/>
    <property type="molecule type" value="Genomic_DNA"/>
</dbReference>
<feature type="compositionally biased region" description="Polar residues" evidence="3">
    <location>
        <begin position="451"/>
        <end position="474"/>
    </location>
</feature>
<dbReference type="InterPro" id="IPR039633">
    <property type="entry name" value="PAP"/>
</dbReference>
<dbReference type="AlphaFoldDB" id="A0A8J4FXZ6"/>
<dbReference type="PANTHER" id="PTHR31906">
    <property type="entry name" value="PLASTID-LIPID-ASSOCIATED PROTEIN 4, CHLOROPLASTIC-RELATED"/>
    <property type="match status" value="1"/>
</dbReference>
<feature type="region of interest" description="Disordered" evidence="3">
    <location>
        <begin position="424"/>
        <end position="507"/>
    </location>
</feature>
<comment type="subcellular location">
    <subcellularLocation>
        <location evidence="1">Plastid</location>
    </subcellularLocation>
</comment>
<protein>
    <recommendedName>
        <fullName evidence="4">Plastid lipid-associated protein/fibrillin conserved domain-containing protein</fullName>
    </recommendedName>
</protein>
<organism evidence="5 6">
    <name type="scientific">Volvox reticuliferus</name>
    <dbReference type="NCBI Taxonomy" id="1737510"/>
    <lineage>
        <taxon>Eukaryota</taxon>
        <taxon>Viridiplantae</taxon>
        <taxon>Chlorophyta</taxon>
        <taxon>core chlorophytes</taxon>
        <taxon>Chlorophyceae</taxon>
        <taxon>CS clade</taxon>
        <taxon>Chlamydomonadales</taxon>
        <taxon>Volvocaceae</taxon>
        <taxon>Volvox</taxon>
    </lineage>
</organism>
<evidence type="ECO:0000256" key="1">
    <source>
        <dbReference type="ARBA" id="ARBA00004474"/>
    </source>
</evidence>
<dbReference type="InterPro" id="IPR006843">
    <property type="entry name" value="PAP/fibrillin_dom"/>
</dbReference>
<reference evidence="5" key="1">
    <citation type="journal article" date="2021" name="Proc. Natl. Acad. Sci. U.S.A.">
        <title>Three genomes in the algal genus Volvox reveal the fate of a haploid sex-determining region after a transition to homothallism.</title>
        <authorList>
            <person name="Yamamoto K."/>
            <person name="Hamaji T."/>
            <person name="Kawai-Toyooka H."/>
            <person name="Matsuzaki R."/>
            <person name="Takahashi F."/>
            <person name="Nishimura Y."/>
            <person name="Kawachi M."/>
            <person name="Noguchi H."/>
            <person name="Minakuchi Y."/>
            <person name="Umen J.G."/>
            <person name="Toyoda A."/>
            <person name="Nozaki H."/>
        </authorList>
    </citation>
    <scope>NUCLEOTIDE SEQUENCE</scope>
    <source>
        <strain evidence="5">NIES-3785</strain>
    </source>
</reference>
<proteinExistence type="predicted"/>
<feature type="domain" description="Plastid lipid-associated protein/fibrillin conserved" evidence="4">
    <location>
        <begin position="530"/>
        <end position="761"/>
    </location>
</feature>
<keyword evidence="2" id="KW-0934">Plastid</keyword>
<evidence type="ECO:0000259" key="4">
    <source>
        <dbReference type="Pfam" id="PF04755"/>
    </source>
</evidence>
<dbReference type="Pfam" id="PF04755">
    <property type="entry name" value="PAP_fibrillin"/>
    <property type="match status" value="1"/>
</dbReference>
<feature type="compositionally biased region" description="Acidic residues" evidence="3">
    <location>
        <begin position="483"/>
        <end position="492"/>
    </location>
</feature>
<feature type="non-terminal residue" evidence="5">
    <location>
        <position position="769"/>
    </location>
</feature>
<dbReference type="Proteomes" id="UP000722791">
    <property type="component" value="Unassembled WGS sequence"/>
</dbReference>